<dbReference type="AlphaFoldDB" id="A0A261RYY2"/>
<dbReference type="PANTHER" id="PTHR42928">
    <property type="entry name" value="TRICARBOXYLATE-BINDING PROTEIN"/>
    <property type="match status" value="1"/>
</dbReference>
<dbReference type="Gene3D" id="3.40.190.10">
    <property type="entry name" value="Periplasmic binding protein-like II"/>
    <property type="match status" value="1"/>
</dbReference>
<dbReference type="InterPro" id="IPR005064">
    <property type="entry name" value="BUG"/>
</dbReference>
<dbReference type="RefSeq" id="WP_094854406.1">
    <property type="nucleotide sequence ID" value="NZ_NEVM01000005.1"/>
</dbReference>
<evidence type="ECO:0000256" key="2">
    <source>
        <dbReference type="SAM" id="SignalP"/>
    </source>
</evidence>
<keyword evidence="4" id="KW-1185">Reference proteome</keyword>
<dbReference type="PANTHER" id="PTHR42928:SF5">
    <property type="entry name" value="BLR1237 PROTEIN"/>
    <property type="match status" value="1"/>
</dbReference>
<evidence type="ECO:0000313" key="4">
    <source>
        <dbReference type="Proteomes" id="UP000216020"/>
    </source>
</evidence>
<dbReference type="Pfam" id="PF03401">
    <property type="entry name" value="TctC"/>
    <property type="match status" value="1"/>
</dbReference>
<dbReference type="EMBL" id="NEVM01000005">
    <property type="protein sequence ID" value="OZI29967.1"/>
    <property type="molecule type" value="Genomic_DNA"/>
</dbReference>
<keyword evidence="2" id="KW-0732">Signal</keyword>
<evidence type="ECO:0000313" key="3">
    <source>
        <dbReference type="EMBL" id="OZI29967.1"/>
    </source>
</evidence>
<dbReference type="PIRSF" id="PIRSF017082">
    <property type="entry name" value="YflP"/>
    <property type="match status" value="1"/>
</dbReference>
<protein>
    <submittedName>
        <fullName evidence="3">ABC transporter substrate-binding protein</fullName>
    </submittedName>
</protein>
<comment type="caution">
    <text evidence="3">The sequence shown here is derived from an EMBL/GenBank/DDBJ whole genome shotgun (WGS) entry which is preliminary data.</text>
</comment>
<dbReference type="Proteomes" id="UP000216020">
    <property type="component" value="Unassembled WGS sequence"/>
</dbReference>
<dbReference type="SUPFAM" id="SSF53850">
    <property type="entry name" value="Periplasmic binding protein-like II"/>
    <property type="match status" value="1"/>
</dbReference>
<dbReference type="OrthoDB" id="8678477at2"/>
<accession>A0A261RYY2</accession>
<dbReference type="InterPro" id="IPR042100">
    <property type="entry name" value="Bug_dom1"/>
</dbReference>
<reference evidence="4" key="1">
    <citation type="submission" date="2017-05" db="EMBL/GenBank/DDBJ databases">
        <title>Complete and WGS of Bordetella genogroups.</title>
        <authorList>
            <person name="Spilker T."/>
            <person name="Lipuma J."/>
        </authorList>
    </citation>
    <scope>NUCLEOTIDE SEQUENCE [LARGE SCALE GENOMIC DNA]</scope>
    <source>
        <strain evidence="4">AU16122</strain>
    </source>
</reference>
<name>A0A261RYY2_9BORD</name>
<comment type="similarity">
    <text evidence="1">Belongs to the UPF0065 (bug) family.</text>
</comment>
<dbReference type="Gene3D" id="3.40.190.150">
    <property type="entry name" value="Bordetella uptake gene, domain 1"/>
    <property type="match status" value="1"/>
</dbReference>
<feature type="signal peptide" evidence="2">
    <location>
        <begin position="1"/>
        <end position="23"/>
    </location>
</feature>
<feature type="chain" id="PRO_5013170336" evidence="2">
    <location>
        <begin position="24"/>
        <end position="323"/>
    </location>
</feature>
<sequence length="323" mass="33789">MASTRGRWLAGAVLLGAAHLAQAAWPNDHPITIIVPAAPGGTTDIAARLLAEKMTAALGQSIIVENRAGAAGIIGTQTAARAAPDGYTLIMGNIGPNAINYSLYKTLPYKASDFAPVTLVISVPNVLEVNAAQPVKTAAELVTLLKQDPSKRSFGSSGTGQSPHMSGELFKQRTGVEATHVPYKGAGPAVAALLANQFTFMIDNLPSSMPSIKAGKLRALAVTGEKRSPELPDVPTMKEAGIDNMVVTAWFGLLAPAGTPAPVIDKLYQAARQGLSSPDIVKKFHELGGEPGGNTPAEFGAFIDQQRTLWEQTVKAAGMYKEQ</sequence>
<organism evidence="3 4">
    <name type="scientific">Bordetella genomosp. 10</name>
    <dbReference type="NCBI Taxonomy" id="1416804"/>
    <lineage>
        <taxon>Bacteria</taxon>
        <taxon>Pseudomonadati</taxon>
        <taxon>Pseudomonadota</taxon>
        <taxon>Betaproteobacteria</taxon>
        <taxon>Burkholderiales</taxon>
        <taxon>Alcaligenaceae</taxon>
        <taxon>Bordetella</taxon>
    </lineage>
</organism>
<proteinExistence type="inferred from homology"/>
<gene>
    <name evidence="3" type="ORF">CAL29_17945</name>
</gene>
<evidence type="ECO:0000256" key="1">
    <source>
        <dbReference type="ARBA" id="ARBA00006987"/>
    </source>
</evidence>
<dbReference type="CDD" id="cd07012">
    <property type="entry name" value="PBP2_Bug_TTT"/>
    <property type="match status" value="1"/>
</dbReference>